<dbReference type="KEGG" id="pfla:Pflav_016400"/>
<evidence type="ECO:0000313" key="1">
    <source>
        <dbReference type="EMBL" id="BCB75230.1"/>
    </source>
</evidence>
<dbReference type="EMBL" id="AP022870">
    <property type="protein sequence ID" value="BCB75230.1"/>
    <property type="molecule type" value="Genomic_DNA"/>
</dbReference>
<dbReference type="InterPro" id="IPR019587">
    <property type="entry name" value="Polyketide_cyclase/dehydratase"/>
</dbReference>
<dbReference type="AlphaFoldDB" id="A0A6F8XN36"/>
<sequence length="136" mass="14878">MTTAFTAHTIVERPTPEVWARLTDWPAAPAWMPGVQSVRVDGTRLTFRARGRERAGRVEVVQPGRTVVLHSAQGGVTAAYTYTCEPDGDHTRVTVTADCRAGGVWRPFGSLLRAAIRRADGGQLVAFKRTVEAAYR</sequence>
<dbReference type="SUPFAM" id="SSF55961">
    <property type="entry name" value="Bet v1-like"/>
    <property type="match status" value="1"/>
</dbReference>
<name>A0A6F8XN36_9ACTN</name>
<accession>A0A6F8XN36</accession>
<evidence type="ECO:0008006" key="3">
    <source>
        <dbReference type="Google" id="ProtNLM"/>
    </source>
</evidence>
<dbReference type="Proteomes" id="UP000502508">
    <property type="component" value="Chromosome"/>
</dbReference>
<evidence type="ECO:0000313" key="2">
    <source>
        <dbReference type="Proteomes" id="UP000502508"/>
    </source>
</evidence>
<reference evidence="1 2" key="1">
    <citation type="submission" date="2020-03" db="EMBL/GenBank/DDBJ databases">
        <title>Whole genome shotgun sequence of Phytohabitans flavus NBRC 107702.</title>
        <authorList>
            <person name="Komaki H."/>
            <person name="Tamura T."/>
        </authorList>
    </citation>
    <scope>NUCLEOTIDE SEQUENCE [LARGE SCALE GENOMIC DNA]</scope>
    <source>
        <strain evidence="1 2">NBRC 107702</strain>
    </source>
</reference>
<reference evidence="1 2" key="2">
    <citation type="submission" date="2020-03" db="EMBL/GenBank/DDBJ databases">
        <authorList>
            <person name="Ichikawa N."/>
            <person name="Kimura A."/>
            <person name="Kitahashi Y."/>
            <person name="Uohara A."/>
        </authorList>
    </citation>
    <scope>NUCLEOTIDE SEQUENCE [LARGE SCALE GENOMIC DNA]</scope>
    <source>
        <strain evidence="1 2">NBRC 107702</strain>
    </source>
</reference>
<keyword evidence="2" id="KW-1185">Reference proteome</keyword>
<gene>
    <name evidence="1" type="ORF">Pflav_016400</name>
</gene>
<proteinExistence type="predicted"/>
<dbReference type="InterPro" id="IPR023393">
    <property type="entry name" value="START-like_dom_sf"/>
</dbReference>
<protein>
    <recommendedName>
        <fullName evidence="3">Polyketide cyclase</fullName>
    </recommendedName>
</protein>
<dbReference type="Pfam" id="PF10604">
    <property type="entry name" value="Polyketide_cyc2"/>
    <property type="match status" value="1"/>
</dbReference>
<organism evidence="1 2">
    <name type="scientific">Phytohabitans flavus</name>
    <dbReference type="NCBI Taxonomy" id="1076124"/>
    <lineage>
        <taxon>Bacteria</taxon>
        <taxon>Bacillati</taxon>
        <taxon>Actinomycetota</taxon>
        <taxon>Actinomycetes</taxon>
        <taxon>Micromonosporales</taxon>
        <taxon>Micromonosporaceae</taxon>
    </lineage>
</organism>
<dbReference type="RefSeq" id="WP_173034896.1">
    <property type="nucleotide sequence ID" value="NZ_AP022870.1"/>
</dbReference>
<dbReference type="Gene3D" id="3.30.530.20">
    <property type="match status" value="1"/>
</dbReference>